<dbReference type="AlphaFoldDB" id="D7FK36"/>
<keyword evidence="1" id="KW-0723">Serine/threonine-protein kinase</keyword>
<feature type="repeat" description="ANK" evidence="6">
    <location>
        <begin position="201"/>
        <end position="233"/>
    </location>
</feature>
<proteinExistence type="predicted"/>
<evidence type="ECO:0000256" key="8">
    <source>
        <dbReference type="SAM" id="MobiDB-lite"/>
    </source>
</evidence>
<feature type="compositionally biased region" description="Basic and acidic residues" evidence="8">
    <location>
        <begin position="361"/>
        <end position="375"/>
    </location>
</feature>
<evidence type="ECO:0000256" key="5">
    <source>
        <dbReference type="ARBA" id="ARBA00022840"/>
    </source>
</evidence>
<dbReference type="PANTHER" id="PTHR24349">
    <property type="entry name" value="SERINE/THREONINE-PROTEIN KINASE"/>
    <property type="match status" value="1"/>
</dbReference>
<dbReference type="Pfam" id="PF00069">
    <property type="entry name" value="Pkinase"/>
    <property type="match status" value="1"/>
</dbReference>
<evidence type="ECO:0000313" key="11">
    <source>
        <dbReference type="Proteomes" id="UP000002630"/>
    </source>
</evidence>
<feature type="domain" description="Protein kinase" evidence="9">
    <location>
        <begin position="517"/>
        <end position="790"/>
    </location>
</feature>
<evidence type="ECO:0000259" key="9">
    <source>
        <dbReference type="PROSITE" id="PS50011"/>
    </source>
</evidence>
<keyword evidence="2" id="KW-0808">Transferase</keyword>
<keyword evidence="5 7" id="KW-0067">ATP-binding</keyword>
<evidence type="ECO:0000256" key="1">
    <source>
        <dbReference type="ARBA" id="ARBA00022527"/>
    </source>
</evidence>
<dbReference type="GO" id="GO:0005524">
    <property type="term" value="F:ATP binding"/>
    <property type="evidence" value="ECO:0007669"/>
    <property type="project" value="UniProtKB-UniRule"/>
</dbReference>
<feature type="compositionally biased region" description="Basic and acidic residues" evidence="8">
    <location>
        <begin position="475"/>
        <end position="485"/>
    </location>
</feature>
<sequence>MGKAGIASPSSDLLDAYNKGRSIATSHFAGAAELFLGAGAVAGQNTKEHPGSSSSCSSGAVSRACPADLHSAVRRGEADAVSKLLSEGADAASLDGSGRSPLLLATQEGHLPVVRVLLDGDAGDAACITPNGPNGMSALVKSAARKEHLGILRALIARGADVEATDSGGATALQHAAMLGKTKSIDVLVEHGASVDSVDVDGMSALHWASIEGHGEAIVALLRHGADIDAADSAGRTPLHRACAVDDTHTTEAAELLLLWGADDTAVDDEGHTPKHHAKARRSGQGGGGAKQRAQESLLQLLGTTSSDRAWCRHGLVILCKARLGHGAVGTVLDRLVTLEEEELFEKSWAAEAEDDDGGGDEEKTQQEERNRRDSPPPVQQKGEKPIQKKEEPSQRSGRREEEQARSPQKEEDPQASVGPQQLKRLDNTWIKPQQTEQAPQTTRVGPQKREGKGQQDSKWIKPQRTEQAPQTTVEPRKREGEEKRGHWKGSPAEGARRGTEQNRGEQPGSSEFSRLYALGKKLGEGAFAETFGAIRRGQRKGSQGSCIVKRAVQRGASHEVMHGLVEEARILRLLTHPSVVTVHEVFSDAPDYFYLVLEHLAGGPVFDRIVTKTRFRESDARHLCRTLVLCVQHCHDMGVVHRDLRPEQLLLTSRDENATIKLTGFDFARSLPREGSDGRRRGKRGLLVAEPYVTAEYAAPEVLSSVPHGTAVDMWSMGVIFYTLLGGYHPFHDERQPRLFRRIRDGSFVFHDELWSSTSDQAKDFVRRLLLVDATKRMTANQALQHPWMLGSEKDLAKNDLSFNQEQLRVFNAMAKLRAAIKSVMATRRELSS</sequence>
<evidence type="ECO:0000256" key="3">
    <source>
        <dbReference type="ARBA" id="ARBA00022741"/>
    </source>
</evidence>
<evidence type="ECO:0000313" key="10">
    <source>
        <dbReference type="EMBL" id="CBJ29246.1"/>
    </source>
</evidence>
<dbReference type="PROSITE" id="PS00107">
    <property type="entry name" value="PROTEIN_KINASE_ATP"/>
    <property type="match status" value="1"/>
</dbReference>
<feature type="region of interest" description="Disordered" evidence="8">
    <location>
        <begin position="268"/>
        <end position="294"/>
    </location>
</feature>
<evidence type="ECO:0000256" key="7">
    <source>
        <dbReference type="PROSITE-ProRule" id="PRU10141"/>
    </source>
</evidence>
<keyword evidence="4" id="KW-0418">Kinase</keyword>
<organism evidence="10 11">
    <name type="scientific">Ectocarpus siliculosus</name>
    <name type="common">Brown alga</name>
    <name type="synonym">Conferva siliculosa</name>
    <dbReference type="NCBI Taxonomy" id="2880"/>
    <lineage>
        <taxon>Eukaryota</taxon>
        <taxon>Sar</taxon>
        <taxon>Stramenopiles</taxon>
        <taxon>Ochrophyta</taxon>
        <taxon>PX clade</taxon>
        <taxon>Phaeophyceae</taxon>
        <taxon>Ectocarpales</taxon>
        <taxon>Ectocarpaceae</taxon>
        <taxon>Ectocarpus</taxon>
    </lineage>
</organism>
<keyword evidence="3 7" id="KW-0547">Nucleotide-binding</keyword>
<name>D7FK36_ECTSI</name>
<dbReference type="PROSITE" id="PS50088">
    <property type="entry name" value="ANK_REPEAT"/>
    <property type="match status" value="6"/>
</dbReference>
<dbReference type="InterPro" id="IPR011009">
    <property type="entry name" value="Kinase-like_dom_sf"/>
</dbReference>
<keyword evidence="11" id="KW-1185">Reference proteome</keyword>
<feature type="region of interest" description="Disordered" evidence="8">
    <location>
        <begin position="349"/>
        <end position="512"/>
    </location>
</feature>
<evidence type="ECO:0000256" key="4">
    <source>
        <dbReference type="ARBA" id="ARBA00022777"/>
    </source>
</evidence>
<dbReference type="Gene3D" id="1.10.510.10">
    <property type="entry name" value="Transferase(Phosphotransferase) domain 1"/>
    <property type="match status" value="1"/>
</dbReference>
<feature type="repeat" description="ANK" evidence="6">
    <location>
        <begin position="134"/>
        <end position="167"/>
    </location>
</feature>
<dbReference type="Gene3D" id="1.25.40.20">
    <property type="entry name" value="Ankyrin repeat-containing domain"/>
    <property type="match status" value="2"/>
</dbReference>
<dbReference type="InterPro" id="IPR000719">
    <property type="entry name" value="Prot_kinase_dom"/>
</dbReference>
<feature type="repeat" description="ANK" evidence="6">
    <location>
        <begin position="69"/>
        <end position="96"/>
    </location>
</feature>
<dbReference type="Pfam" id="PF00023">
    <property type="entry name" value="Ank"/>
    <property type="match status" value="2"/>
</dbReference>
<dbReference type="STRING" id="2880.D7FK36"/>
<dbReference type="PROSITE" id="PS50297">
    <property type="entry name" value="ANK_REP_REGION"/>
    <property type="match status" value="4"/>
</dbReference>
<dbReference type="InterPro" id="IPR050205">
    <property type="entry name" value="CDPK_Ser/Thr_kinases"/>
</dbReference>
<feature type="repeat" description="ANK" evidence="6">
    <location>
        <begin position="234"/>
        <end position="269"/>
    </location>
</feature>
<reference evidence="10 11" key="1">
    <citation type="journal article" date="2010" name="Nature">
        <title>The Ectocarpus genome and the independent evolution of multicellularity in brown algae.</title>
        <authorList>
            <person name="Cock J.M."/>
            <person name="Sterck L."/>
            <person name="Rouze P."/>
            <person name="Scornet D."/>
            <person name="Allen A.E."/>
            <person name="Amoutzias G."/>
            <person name="Anthouard V."/>
            <person name="Artiguenave F."/>
            <person name="Aury J.M."/>
            <person name="Badger J.H."/>
            <person name="Beszteri B."/>
            <person name="Billiau K."/>
            <person name="Bonnet E."/>
            <person name="Bothwell J.H."/>
            <person name="Bowler C."/>
            <person name="Boyen C."/>
            <person name="Brownlee C."/>
            <person name="Carrano C.J."/>
            <person name="Charrier B."/>
            <person name="Cho G.Y."/>
            <person name="Coelho S.M."/>
            <person name="Collen J."/>
            <person name="Corre E."/>
            <person name="Da Silva C."/>
            <person name="Delage L."/>
            <person name="Delaroque N."/>
            <person name="Dittami S.M."/>
            <person name="Doulbeau S."/>
            <person name="Elias M."/>
            <person name="Farnham G."/>
            <person name="Gachon C.M."/>
            <person name="Gschloessl B."/>
            <person name="Heesch S."/>
            <person name="Jabbari K."/>
            <person name="Jubin C."/>
            <person name="Kawai H."/>
            <person name="Kimura K."/>
            <person name="Kloareg B."/>
            <person name="Kupper F.C."/>
            <person name="Lang D."/>
            <person name="Le Bail A."/>
            <person name="Leblanc C."/>
            <person name="Lerouge P."/>
            <person name="Lohr M."/>
            <person name="Lopez P.J."/>
            <person name="Martens C."/>
            <person name="Maumus F."/>
            <person name="Michel G."/>
            <person name="Miranda-Saavedra D."/>
            <person name="Morales J."/>
            <person name="Moreau H."/>
            <person name="Motomura T."/>
            <person name="Nagasato C."/>
            <person name="Napoli C.A."/>
            <person name="Nelson D.R."/>
            <person name="Nyvall-Collen P."/>
            <person name="Peters A.F."/>
            <person name="Pommier C."/>
            <person name="Potin P."/>
            <person name="Poulain J."/>
            <person name="Quesneville H."/>
            <person name="Read B."/>
            <person name="Rensing S.A."/>
            <person name="Ritter A."/>
            <person name="Rousvoal S."/>
            <person name="Samanta M."/>
            <person name="Samson G."/>
            <person name="Schroeder D.C."/>
            <person name="Segurens B."/>
            <person name="Strittmatter M."/>
            <person name="Tonon T."/>
            <person name="Tregear J.W."/>
            <person name="Valentin K."/>
            <person name="von Dassow P."/>
            <person name="Yamagishi T."/>
            <person name="Van de Peer Y."/>
            <person name="Wincker P."/>
        </authorList>
    </citation>
    <scope>NUCLEOTIDE SEQUENCE [LARGE SCALE GENOMIC DNA]</scope>
    <source>
        <strain evidence="11">Ec32 / CCAP1310/4</strain>
    </source>
</reference>
<dbReference type="OMA" id="LEDWCAD"/>
<dbReference type="OrthoDB" id="336747at2759"/>
<dbReference type="InterPro" id="IPR036770">
    <property type="entry name" value="Ankyrin_rpt-contain_sf"/>
</dbReference>
<dbReference type="InParanoid" id="D7FK36"/>
<dbReference type="PROSITE" id="PS50011">
    <property type="entry name" value="PROTEIN_KINASE_DOM"/>
    <property type="match status" value="1"/>
</dbReference>
<feature type="compositionally biased region" description="Basic and acidic residues" evidence="8">
    <location>
        <begin position="495"/>
        <end position="504"/>
    </location>
</feature>
<feature type="compositionally biased region" description="Basic and acidic residues" evidence="8">
    <location>
        <begin position="448"/>
        <end position="460"/>
    </location>
</feature>
<dbReference type="Gene3D" id="3.30.200.20">
    <property type="entry name" value="Phosphorylase Kinase, domain 1"/>
    <property type="match status" value="1"/>
</dbReference>
<evidence type="ECO:0000256" key="2">
    <source>
        <dbReference type="ARBA" id="ARBA00022679"/>
    </source>
</evidence>
<dbReference type="CDD" id="cd05117">
    <property type="entry name" value="STKc_CAMK"/>
    <property type="match status" value="1"/>
</dbReference>
<accession>D7FK36</accession>
<feature type="binding site" evidence="7">
    <location>
        <position position="550"/>
    </location>
    <ligand>
        <name>ATP</name>
        <dbReference type="ChEBI" id="CHEBI:30616"/>
    </ligand>
</feature>
<dbReference type="Pfam" id="PF12796">
    <property type="entry name" value="Ank_2"/>
    <property type="match status" value="1"/>
</dbReference>
<dbReference type="GO" id="GO:0004674">
    <property type="term" value="F:protein serine/threonine kinase activity"/>
    <property type="evidence" value="ECO:0007669"/>
    <property type="project" value="UniProtKB-KW"/>
</dbReference>
<feature type="compositionally biased region" description="Polar residues" evidence="8">
    <location>
        <begin position="431"/>
        <end position="445"/>
    </location>
</feature>
<dbReference type="SMART" id="SM00248">
    <property type="entry name" value="ANK"/>
    <property type="match status" value="6"/>
</dbReference>
<keyword evidence="6" id="KW-0040">ANK repeat</keyword>
<feature type="repeat" description="ANK" evidence="6">
    <location>
        <begin position="168"/>
        <end position="200"/>
    </location>
</feature>
<feature type="repeat" description="ANK" evidence="6">
    <location>
        <begin position="97"/>
        <end position="122"/>
    </location>
</feature>
<dbReference type="Proteomes" id="UP000002630">
    <property type="component" value="Linkage Group LG22"/>
</dbReference>
<dbReference type="SUPFAM" id="SSF48403">
    <property type="entry name" value="Ankyrin repeat"/>
    <property type="match status" value="1"/>
</dbReference>
<evidence type="ECO:0000256" key="6">
    <source>
        <dbReference type="PROSITE-ProRule" id="PRU00023"/>
    </source>
</evidence>
<dbReference type="InterPro" id="IPR017441">
    <property type="entry name" value="Protein_kinase_ATP_BS"/>
</dbReference>
<dbReference type="EMBL" id="FN649747">
    <property type="protein sequence ID" value="CBJ29246.1"/>
    <property type="molecule type" value="Genomic_DNA"/>
</dbReference>
<dbReference type="eggNOG" id="KOG0033">
    <property type="taxonomic scope" value="Eukaryota"/>
</dbReference>
<gene>
    <name evidence="10" type="ORF">Esi_0140_0030</name>
</gene>
<protein>
    <recommendedName>
        <fullName evidence="9">Protein kinase domain-containing protein</fullName>
    </recommendedName>
</protein>
<feature type="compositionally biased region" description="Basic and acidic residues" evidence="8">
    <location>
        <begin position="382"/>
        <end position="413"/>
    </location>
</feature>
<dbReference type="InterPro" id="IPR002110">
    <property type="entry name" value="Ankyrin_rpt"/>
</dbReference>
<dbReference type="EMBL" id="FN648001">
    <property type="protein sequence ID" value="CBJ29246.1"/>
    <property type="molecule type" value="Genomic_DNA"/>
</dbReference>
<dbReference type="SUPFAM" id="SSF56112">
    <property type="entry name" value="Protein kinase-like (PK-like)"/>
    <property type="match status" value="1"/>
</dbReference>